<keyword evidence="5" id="KW-1185">Reference proteome</keyword>
<feature type="transmembrane region" description="Helical" evidence="2">
    <location>
        <begin position="28"/>
        <end position="47"/>
    </location>
</feature>
<proteinExistence type="inferred from homology"/>
<feature type="domain" description="Prepilin type IV endopeptidase peptidase" evidence="3">
    <location>
        <begin position="10"/>
        <end position="111"/>
    </location>
</feature>
<evidence type="ECO:0000313" key="5">
    <source>
        <dbReference type="Proteomes" id="UP000608071"/>
    </source>
</evidence>
<feature type="transmembrane region" description="Helical" evidence="2">
    <location>
        <begin position="155"/>
        <end position="173"/>
    </location>
</feature>
<dbReference type="Gene3D" id="1.20.120.1220">
    <property type="match status" value="1"/>
</dbReference>
<dbReference type="PANTHER" id="PTHR30487">
    <property type="entry name" value="TYPE 4 PREPILIN-LIKE PROTEINS LEADER PEPTIDE-PROCESSING ENZYME"/>
    <property type="match status" value="1"/>
</dbReference>
<evidence type="ECO:0000256" key="1">
    <source>
        <dbReference type="ARBA" id="ARBA00005801"/>
    </source>
</evidence>
<organism evidence="4 5">
    <name type="scientific">Paenibacillus gallinarum</name>
    <dbReference type="NCBI Taxonomy" id="2762232"/>
    <lineage>
        <taxon>Bacteria</taxon>
        <taxon>Bacillati</taxon>
        <taxon>Bacillota</taxon>
        <taxon>Bacilli</taxon>
        <taxon>Bacillales</taxon>
        <taxon>Paenibacillaceae</taxon>
        <taxon>Paenibacillus</taxon>
    </lineage>
</organism>
<reference evidence="4 5" key="1">
    <citation type="submission" date="2020-08" db="EMBL/GenBank/DDBJ databases">
        <title>A Genomic Blueprint of the Chicken Gut Microbiome.</title>
        <authorList>
            <person name="Gilroy R."/>
            <person name="Ravi A."/>
            <person name="Getino M."/>
            <person name="Pursley I."/>
            <person name="Horton D.L."/>
            <person name="Alikhan N.-F."/>
            <person name="Baker D."/>
            <person name="Gharbi K."/>
            <person name="Hall N."/>
            <person name="Watson M."/>
            <person name="Adriaenssens E.M."/>
            <person name="Foster-Nyarko E."/>
            <person name="Jarju S."/>
            <person name="Secka A."/>
            <person name="Antonio M."/>
            <person name="Oren A."/>
            <person name="Chaudhuri R."/>
            <person name="La Ragione R.M."/>
            <person name="Hildebrand F."/>
            <person name="Pallen M.J."/>
        </authorList>
    </citation>
    <scope>NUCLEOTIDE SEQUENCE [LARGE SCALE GENOMIC DNA]</scope>
    <source>
        <strain evidence="4 5">Sa2BVA9</strain>
    </source>
</reference>
<keyword evidence="2" id="KW-1133">Transmembrane helix</keyword>
<dbReference type="Proteomes" id="UP000608071">
    <property type="component" value="Unassembled WGS sequence"/>
</dbReference>
<protein>
    <submittedName>
        <fullName evidence="4">Prepilin peptidase</fullName>
    </submittedName>
</protein>
<dbReference type="PANTHER" id="PTHR30487:SF0">
    <property type="entry name" value="PREPILIN LEADER PEPTIDASE_N-METHYLTRANSFERASE-RELATED"/>
    <property type="match status" value="1"/>
</dbReference>
<feature type="transmembrane region" description="Helical" evidence="2">
    <location>
        <begin position="87"/>
        <end position="113"/>
    </location>
</feature>
<sequence>MELVYYGCGIFVVAAFITDVRSMRIPNLLSLSAIISGLIVHLCIGGFQGLLASISGFGTGFGIMLVLYLAGAVGAGDVKIFGGIGAWTGALFTVQAMVYSILIAGVIGLIILLWKKQLVQRLGKLILYIVGRVIPEIGIINSVHSYSPLKEGLRFPFMIAVLPGFISACGIYVL</sequence>
<gene>
    <name evidence="4" type="ORF">H9647_00705</name>
</gene>
<name>A0ABR8ST77_9BACL</name>
<feature type="transmembrane region" description="Helical" evidence="2">
    <location>
        <begin position="125"/>
        <end position="143"/>
    </location>
</feature>
<keyword evidence="2" id="KW-0812">Transmembrane</keyword>
<evidence type="ECO:0000259" key="3">
    <source>
        <dbReference type="Pfam" id="PF01478"/>
    </source>
</evidence>
<keyword evidence="2" id="KW-0472">Membrane</keyword>
<feature type="transmembrane region" description="Helical" evidence="2">
    <location>
        <begin position="54"/>
        <end position="75"/>
    </location>
</feature>
<comment type="caution">
    <text evidence="4">The sequence shown here is derived from an EMBL/GenBank/DDBJ whole genome shotgun (WGS) entry which is preliminary data.</text>
</comment>
<accession>A0ABR8ST77</accession>
<dbReference type="Pfam" id="PF01478">
    <property type="entry name" value="Peptidase_A24"/>
    <property type="match status" value="1"/>
</dbReference>
<evidence type="ECO:0000313" key="4">
    <source>
        <dbReference type="EMBL" id="MBD7966574.1"/>
    </source>
</evidence>
<comment type="similarity">
    <text evidence="1">Belongs to the peptidase A24 family.</text>
</comment>
<dbReference type="InterPro" id="IPR000045">
    <property type="entry name" value="Prepilin_IV_endopep_pep"/>
</dbReference>
<dbReference type="EMBL" id="JACSQL010000001">
    <property type="protein sequence ID" value="MBD7966574.1"/>
    <property type="molecule type" value="Genomic_DNA"/>
</dbReference>
<dbReference type="InterPro" id="IPR050882">
    <property type="entry name" value="Prepilin_peptidase/N-MTase"/>
</dbReference>
<evidence type="ECO:0000256" key="2">
    <source>
        <dbReference type="SAM" id="Phobius"/>
    </source>
</evidence>